<dbReference type="Proteomes" id="UP000749559">
    <property type="component" value="Unassembled WGS sequence"/>
</dbReference>
<accession>A0A8S4PGQ6</accession>
<evidence type="ECO:0000256" key="4">
    <source>
        <dbReference type="ARBA" id="ARBA00023136"/>
    </source>
</evidence>
<dbReference type="InterPro" id="IPR050579">
    <property type="entry name" value="PMP-22/EMP/MP20-like"/>
</dbReference>
<dbReference type="InterPro" id="IPR004031">
    <property type="entry name" value="PMP22/EMP/MP20/Claudin"/>
</dbReference>
<feature type="transmembrane region" description="Helical" evidence="6">
    <location>
        <begin position="113"/>
        <end position="136"/>
    </location>
</feature>
<feature type="transmembrane region" description="Helical" evidence="6">
    <location>
        <begin position="156"/>
        <end position="179"/>
    </location>
</feature>
<evidence type="ECO:0000256" key="2">
    <source>
        <dbReference type="ARBA" id="ARBA00022692"/>
    </source>
</evidence>
<feature type="transmembrane region" description="Helical" evidence="6">
    <location>
        <begin position="79"/>
        <end position="101"/>
    </location>
</feature>
<reference evidence="7" key="1">
    <citation type="submission" date="2022-03" db="EMBL/GenBank/DDBJ databases">
        <authorList>
            <person name="Martin C."/>
        </authorList>
    </citation>
    <scope>NUCLEOTIDE SEQUENCE</scope>
</reference>
<dbReference type="PANTHER" id="PTHR10671">
    <property type="entry name" value="EPITHELIAL MEMBRANE PROTEIN-RELATED"/>
    <property type="match status" value="1"/>
</dbReference>
<name>A0A8S4PGQ6_OWEFU</name>
<gene>
    <name evidence="7" type="ORF">OFUS_LOCUS17332</name>
</gene>
<feature type="compositionally biased region" description="Acidic residues" evidence="5">
    <location>
        <begin position="182"/>
        <end position="192"/>
    </location>
</feature>
<dbReference type="Gene3D" id="1.20.140.150">
    <property type="match status" value="1"/>
</dbReference>
<keyword evidence="3 6" id="KW-1133">Transmembrane helix</keyword>
<evidence type="ECO:0000256" key="3">
    <source>
        <dbReference type="ARBA" id="ARBA00022989"/>
    </source>
</evidence>
<sequence>MAKPPAFYTVKIGLAAIALGTAFAIVSLATPRWVTISVQNQTDDYLSHRGLWQECGRTNGTSYTCQATTSMSTSHAFKAAQAMSVLGVVGFCVASALFIVVNCRNSKLETSENLFFFLAVECVGSAIFTLIGLCIYGSLFGQSFQGGRLDHARLDFAFYFGMVSVLLGILSGALARWSVPDPEPDDFDSILAEEDRKRPEGTGNQYELPN</sequence>
<comment type="subcellular location">
    <subcellularLocation>
        <location evidence="1">Membrane</location>
        <topology evidence="1">Multi-pass membrane protein</topology>
    </subcellularLocation>
</comment>
<protein>
    <recommendedName>
        <fullName evidence="9">Claudin</fullName>
    </recommendedName>
</protein>
<dbReference type="PANTHER" id="PTHR10671:SF108">
    <property type="entry name" value="CLAUDIN FAMILY PROTEIN-RELATED"/>
    <property type="match status" value="1"/>
</dbReference>
<dbReference type="EMBL" id="CAIIXF020000008">
    <property type="protein sequence ID" value="CAH1792361.1"/>
    <property type="molecule type" value="Genomic_DNA"/>
</dbReference>
<evidence type="ECO:0000256" key="5">
    <source>
        <dbReference type="SAM" id="MobiDB-lite"/>
    </source>
</evidence>
<evidence type="ECO:0000256" key="6">
    <source>
        <dbReference type="SAM" id="Phobius"/>
    </source>
</evidence>
<dbReference type="AlphaFoldDB" id="A0A8S4PGQ6"/>
<keyword evidence="4 6" id="KW-0472">Membrane</keyword>
<proteinExistence type="predicted"/>
<comment type="caution">
    <text evidence="7">The sequence shown here is derived from an EMBL/GenBank/DDBJ whole genome shotgun (WGS) entry which is preliminary data.</text>
</comment>
<evidence type="ECO:0000256" key="1">
    <source>
        <dbReference type="ARBA" id="ARBA00004141"/>
    </source>
</evidence>
<feature type="region of interest" description="Disordered" evidence="5">
    <location>
        <begin position="182"/>
        <end position="210"/>
    </location>
</feature>
<keyword evidence="8" id="KW-1185">Reference proteome</keyword>
<dbReference type="Pfam" id="PF00822">
    <property type="entry name" value="PMP22_Claudin"/>
    <property type="match status" value="1"/>
</dbReference>
<dbReference type="GO" id="GO:0005886">
    <property type="term" value="C:plasma membrane"/>
    <property type="evidence" value="ECO:0007669"/>
    <property type="project" value="TreeGrafter"/>
</dbReference>
<feature type="transmembrane region" description="Helical" evidence="6">
    <location>
        <begin position="6"/>
        <end position="29"/>
    </location>
</feature>
<evidence type="ECO:0000313" key="8">
    <source>
        <dbReference type="Proteomes" id="UP000749559"/>
    </source>
</evidence>
<evidence type="ECO:0008006" key="9">
    <source>
        <dbReference type="Google" id="ProtNLM"/>
    </source>
</evidence>
<organism evidence="7 8">
    <name type="scientific">Owenia fusiformis</name>
    <name type="common">Polychaete worm</name>
    <dbReference type="NCBI Taxonomy" id="6347"/>
    <lineage>
        <taxon>Eukaryota</taxon>
        <taxon>Metazoa</taxon>
        <taxon>Spiralia</taxon>
        <taxon>Lophotrochozoa</taxon>
        <taxon>Annelida</taxon>
        <taxon>Polychaeta</taxon>
        <taxon>Sedentaria</taxon>
        <taxon>Canalipalpata</taxon>
        <taxon>Sabellida</taxon>
        <taxon>Oweniida</taxon>
        <taxon>Oweniidae</taxon>
        <taxon>Owenia</taxon>
    </lineage>
</organism>
<evidence type="ECO:0000313" key="7">
    <source>
        <dbReference type="EMBL" id="CAH1792361.1"/>
    </source>
</evidence>
<keyword evidence="2 6" id="KW-0812">Transmembrane</keyword>